<organism evidence="3">
    <name type="scientific">Cladocopium goreaui</name>
    <dbReference type="NCBI Taxonomy" id="2562237"/>
    <lineage>
        <taxon>Eukaryota</taxon>
        <taxon>Sar</taxon>
        <taxon>Alveolata</taxon>
        <taxon>Dinophyceae</taxon>
        <taxon>Suessiales</taxon>
        <taxon>Symbiodiniaceae</taxon>
        <taxon>Cladocopium</taxon>
    </lineage>
</organism>
<evidence type="ECO:0000313" key="6">
    <source>
        <dbReference type="Proteomes" id="UP001152797"/>
    </source>
</evidence>
<feature type="domain" description="UBX" evidence="2">
    <location>
        <begin position="304"/>
        <end position="337"/>
    </location>
</feature>
<feature type="region of interest" description="Disordered" evidence="1">
    <location>
        <begin position="242"/>
        <end position="280"/>
    </location>
</feature>
<dbReference type="EMBL" id="CAMXCT010001746">
    <property type="protein sequence ID" value="CAI3992711.1"/>
    <property type="molecule type" value="Genomic_DNA"/>
</dbReference>
<keyword evidence="6" id="KW-1185">Reference proteome</keyword>
<name>A0A9P1CM44_9DINO</name>
<proteinExistence type="predicted"/>
<dbReference type="InterPro" id="IPR001012">
    <property type="entry name" value="UBX_dom"/>
</dbReference>
<reference evidence="4" key="2">
    <citation type="submission" date="2024-04" db="EMBL/GenBank/DDBJ databases">
        <authorList>
            <person name="Chen Y."/>
            <person name="Shah S."/>
            <person name="Dougan E. K."/>
            <person name="Thang M."/>
            <person name="Chan C."/>
        </authorList>
    </citation>
    <scope>NUCLEOTIDE SEQUENCE [LARGE SCALE GENOMIC DNA]</scope>
</reference>
<dbReference type="PANTHER" id="PTHR23322">
    <property type="entry name" value="FAS-ASSOCIATED PROTEIN"/>
    <property type="match status" value="1"/>
</dbReference>
<evidence type="ECO:0000256" key="1">
    <source>
        <dbReference type="SAM" id="MobiDB-lite"/>
    </source>
</evidence>
<dbReference type="GO" id="GO:0005783">
    <property type="term" value="C:endoplasmic reticulum"/>
    <property type="evidence" value="ECO:0007669"/>
    <property type="project" value="TreeGrafter"/>
</dbReference>
<dbReference type="Pfam" id="PF00789">
    <property type="entry name" value="UBX"/>
    <property type="match status" value="1"/>
</dbReference>
<dbReference type="Proteomes" id="UP001152797">
    <property type="component" value="Unassembled WGS sequence"/>
</dbReference>
<dbReference type="SUPFAM" id="SSF54236">
    <property type="entry name" value="Ubiquitin-like"/>
    <property type="match status" value="1"/>
</dbReference>
<dbReference type="EMBL" id="CAMXCT020001746">
    <property type="protein sequence ID" value="CAL1146086.1"/>
    <property type="molecule type" value="Genomic_DNA"/>
</dbReference>
<dbReference type="PROSITE" id="PS50033">
    <property type="entry name" value="UBX"/>
    <property type="match status" value="1"/>
</dbReference>
<dbReference type="PANTHER" id="PTHR23322:SF1">
    <property type="entry name" value="FAS-ASSOCIATED FACTOR 2"/>
    <property type="match status" value="1"/>
</dbReference>
<dbReference type="EMBL" id="CAMXCT030001746">
    <property type="protein sequence ID" value="CAL4780023.1"/>
    <property type="molecule type" value="Genomic_DNA"/>
</dbReference>
<protein>
    <submittedName>
        <fullName evidence="5">SAP domain-containing protein</fullName>
    </submittedName>
</protein>
<evidence type="ECO:0000259" key="2">
    <source>
        <dbReference type="PROSITE" id="PS50033"/>
    </source>
</evidence>
<accession>A0A9P1CM44</accession>
<comment type="caution">
    <text evidence="3">The sequence shown here is derived from an EMBL/GenBank/DDBJ whole genome shotgun (WGS) entry which is preliminary data.</text>
</comment>
<gene>
    <name evidence="3" type="ORF">C1SCF055_LOCUS19514</name>
</gene>
<evidence type="ECO:0000313" key="3">
    <source>
        <dbReference type="EMBL" id="CAI3992711.1"/>
    </source>
</evidence>
<dbReference type="InterPro" id="IPR050730">
    <property type="entry name" value="UBX_domain-protein"/>
</dbReference>
<evidence type="ECO:0000313" key="4">
    <source>
        <dbReference type="EMBL" id="CAL1146086.1"/>
    </source>
</evidence>
<dbReference type="InterPro" id="IPR029071">
    <property type="entry name" value="Ubiquitin-like_domsf"/>
</dbReference>
<reference evidence="3" key="1">
    <citation type="submission" date="2022-10" db="EMBL/GenBank/DDBJ databases">
        <authorList>
            <person name="Chen Y."/>
            <person name="Dougan E. K."/>
            <person name="Chan C."/>
            <person name="Rhodes N."/>
            <person name="Thang M."/>
        </authorList>
    </citation>
    <scope>NUCLEOTIDE SEQUENCE</scope>
</reference>
<sequence length="378" mass="41573">MSVRQLKAELAARDVEISHCRDRSELLALLRKARAAGLWDSGSFAMRRQQRSFCWVEMVEGRQAYSHFGEGATAIQNVEDLEPVTAAEMPCPARFEGSFEAARAQAFLKSKLLVVAVVSGRGKPQKDEALQYLALASDEVRSVLSENAIFWRGRPAELKDTQLRQLAPMDTLPSLAIAVTLAADAMTVILAVPGAVTRTQTLESILEGLEAMEVHRQLMQARRNDEDVQLRQAQDQEYADALARDQAAAARAQQAPQAPQAPQAALPVPPTVRPETRPPHVDERHVAAAEQFLSEAPNGQDGDGRDDAVRLVLKLPSGERVERTFNAQEPLSRVQQWARCCPWLPEAEGRQLVIPAAFQLARALDPVGIRCQFAPGSR</sequence>
<dbReference type="Gene3D" id="3.10.20.90">
    <property type="entry name" value="Phosphatidylinositol 3-kinase Catalytic Subunit, Chain A, domain 1"/>
    <property type="match status" value="1"/>
</dbReference>
<dbReference type="AlphaFoldDB" id="A0A9P1CM44"/>
<dbReference type="OrthoDB" id="10446019at2759"/>
<dbReference type="GO" id="GO:0043130">
    <property type="term" value="F:ubiquitin binding"/>
    <property type="evidence" value="ECO:0007669"/>
    <property type="project" value="TreeGrafter"/>
</dbReference>
<evidence type="ECO:0000313" key="5">
    <source>
        <dbReference type="EMBL" id="CAL4780023.1"/>
    </source>
</evidence>
<dbReference type="GO" id="GO:0036503">
    <property type="term" value="P:ERAD pathway"/>
    <property type="evidence" value="ECO:0007669"/>
    <property type="project" value="TreeGrafter"/>
</dbReference>
<feature type="compositionally biased region" description="Low complexity" evidence="1">
    <location>
        <begin position="242"/>
        <end position="266"/>
    </location>
</feature>